<accession>A0ABM7RF91</accession>
<dbReference type="RefSeq" id="WP_338687901.1">
    <property type="nucleotide sequence ID" value="NZ_AP024702.1"/>
</dbReference>
<protein>
    <submittedName>
        <fullName evidence="1">Peptidase M10A and M12B matrixin and adamalysin</fullName>
    </submittedName>
</protein>
<dbReference type="Proteomes" id="UP001374893">
    <property type="component" value="Chromosome"/>
</dbReference>
<gene>
    <name evidence="1" type="ORF">HAHE_02730</name>
</gene>
<reference evidence="1 2" key="1">
    <citation type="submission" date="2021-06" db="EMBL/GenBank/DDBJ databases">
        <title>Complete genome of Haloferula helveola possessing various polysaccharide degrading enzymes.</title>
        <authorList>
            <person name="Takami H."/>
            <person name="Huang C."/>
            <person name="Hamasaki K."/>
        </authorList>
    </citation>
    <scope>NUCLEOTIDE SEQUENCE [LARGE SCALE GENOMIC DNA]</scope>
    <source>
        <strain evidence="1 2">CN-1</strain>
    </source>
</reference>
<evidence type="ECO:0000313" key="1">
    <source>
        <dbReference type="EMBL" id="BCX46365.1"/>
    </source>
</evidence>
<name>A0ABM7RF91_9BACT</name>
<evidence type="ECO:0000313" key="2">
    <source>
        <dbReference type="Proteomes" id="UP001374893"/>
    </source>
</evidence>
<dbReference type="Gene3D" id="3.40.390.10">
    <property type="entry name" value="Collagenase (Catalytic Domain)"/>
    <property type="match status" value="1"/>
</dbReference>
<dbReference type="EMBL" id="AP024702">
    <property type="protein sequence ID" value="BCX46365.1"/>
    <property type="molecule type" value="Genomic_DNA"/>
</dbReference>
<proteinExistence type="predicted"/>
<organism evidence="1 2">
    <name type="scientific">Haloferula helveola</name>
    <dbReference type="NCBI Taxonomy" id="490095"/>
    <lineage>
        <taxon>Bacteria</taxon>
        <taxon>Pseudomonadati</taxon>
        <taxon>Verrucomicrobiota</taxon>
        <taxon>Verrucomicrobiia</taxon>
        <taxon>Verrucomicrobiales</taxon>
        <taxon>Verrucomicrobiaceae</taxon>
        <taxon>Haloferula</taxon>
    </lineage>
</organism>
<keyword evidence="2" id="KW-1185">Reference proteome</keyword>
<sequence>MFRSLLCAVGGSVVTILSSHGAFTVNPPQAITHRVEVQPIIVSKTNGATAVFMGHTASEAYIKGRINQAWAQVGVEISWLAPVSYTNNFAYDGSPNNYSSNSRPQSHLDQIVDNAGTPPKNPDSIVLNLFFVEIVPGFSQTPDNAANGLAFVDDNGSAIHVGAFLVADGPYNYTNGGRDVAAAVIAHEIGHCLGLSHYSSSSSNLMYGGSGSGERLIESQKNTIFTNNWWLDGYDMLQVIPEESNFVVWADGFGIEGGPDDDDDGDRLSNAFEFLNGTLPNSPNSFPPPVATAAGPVWSLAKNPLAVEDGFDFEIETSPTLDGWLPAGSNGSGSTVLFDTTDAVSVRLNSGAPSAFLRVGVSIPEIAAATVASVAPPEAPERVYSSCATGGCGCQAAVAP</sequence>
<dbReference type="InterPro" id="IPR024079">
    <property type="entry name" value="MetalloPept_cat_dom_sf"/>
</dbReference>
<dbReference type="SUPFAM" id="SSF55486">
    <property type="entry name" value="Metalloproteases ('zincins'), catalytic domain"/>
    <property type="match status" value="1"/>
</dbReference>